<feature type="region of interest" description="Disordered" evidence="1">
    <location>
        <begin position="134"/>
        <end position="185"/>
    </location>
</feature>
<feature type="region of interest" description="Disordered" evidence="1">
    <location>
        <begin position="18"/>
        <end position="43"/>
    </location>
</feature>
<keyword evidence="3" id="KW-1185">Reference proteome</keyword>
<dbReference type="EMBL" id="CP039346">
    <property type="protein sequence ID" value="QCD83713.1"/>
    <property type="molecule type" value="Genomic_DNA"/>
</dbReference>
<accession>A0A4D6L5D1</accession>
<dbReference type="AlphaFoldDB" id="A0A4D6L5D1"/>
<feature type="compositionally biased region" description="Basic residues" evidence="1">
    <location>
        <begin position="166"/>
        <end position="177"/>
    </location>
</feature>
<evidence type="ECO:0000313" key="3">
    <source>
        <dbReference type="Proteomes" id="UP000501690"/>
    </source>
</evidence>
<proteinExistence type="predicted"/>
<sequence length="367" mass="40387">MSSSPLFDKSASKVHFDKSSALPSTSNSTTSFDEEGLQDLPSCSGYDPDEAVSLDQVGRLDNACDGREGIGLLAPYSTSFKGYKNTFFRVVVNPPGRPYFFIVMSQNFLSIGRGVGACQKSRFQLFREKVNARKKGKDTLAGSSPGAAGGIETGGETLRPLPPVEKKRKKTSHKGRNSSRDSSLKCSQISEDSAYTCLMGTEMQIYDDMSITISQQEADIITNSPLPSFMKAFAEYQSQALMIGRHIEAEENEKKVVEEVTTTKHIVEELKATNAELDKKVWELRESIVEEHELSFKKAMREAALHFNVPIDNAHFDVGKDVYKNSLVRLEDIPSLLKQAGDTPSNPSKKGREGAKDDSTDGVNGRH</sequence>
<feature type="compositionally biased region" description="Polar residues" evidence="1">
    <location>
        <begin position="21"/>
        <end position="31"/>
    </location>
</feature>
<feature type="compositionally biased region" description="Basic and acidic residues" evidence="1">
    <location>
        <begin position="350"/>
        <end position="359"/>
    </location>
</feature>
<feature type="region of interest" description="Disordered" evidence="1">
    <location>
        <begin position="335"/>
        <end position="367"/>
    </location>
</feature>
<protein>
    <submittedName>
        <fullName evidence="2">Uncharacterized protein</fullName>
    </submittedName>
</protein>
<evidence type="ECO:0000313" key="2">
    <source>
        <dbReference type="EMBL" id="QCD83713.1"/>
    </source>
</evidence>
<organism evidence="2 3">
    <name type="scientific">Vigna unguiculata</name>
    <name type="common">Cowpea</name>
    <dbReference type="NCBI Taxonomy" id="3917"/>
    <lineage>
        <taxon>Eukaryota</taxon>
        <taxon>Viridiplantae</taxon>
        <taxon>Streptophyta</taxon>
        <taxon>Embryophyta</taxon>
        <taxon>Tracheophyta</taxon>
        <taxon>Spermatophyta</taxon>
        <taxon>Magnoliopsida</taxon>
        <taxon>eudicotyledons</taxon>
        <taxon>Gunneridae</taxon>
        <taxon>Pentapetalae</taxon>
        <taxon>rosids</taxon>
        <taxon>fabids</taxon>
        <taxon>Fabales</taxon>
        <taxon>Fabaceae</taxon>
        <taxon>Papilionoideae</taxon>
        <taxon>50 kb inversion clade</taxon>
        <taxon>NPAAA clade</taxon>
        <taxon>indigoferoid/millettioid clade</taxon>
        <taxon>Phaseoleae</taxon>
        <taxon>Vigna</taxon>
    </lineage>
</organism>
<gene>
    <name evidence="2" type="ORF">DEO72_LG2g4060</name>
</gene>
<reference evidence="2 3" key="1">
    <citation type="submission" date="2019-04" db="EMBL/GenBank/DDBJ databases">
        <title>An improved genome assembly and genetic linkage map for asparagus bean, Vigna unguiculata ssp. sesquipedialis.</title>
        <authorList>
            <person name="Xia Q."/>
            <person name="Zhang R."/>
            <person name="Dong Y."/>
        </authorList>
    </citation>
    <scope>NUCLEOTIDE SEQUENCE [LARGE SCALE GENOMIC DNA]</scope>
    <source>
        <tissue evidence="2">Leaf</tissue>
    </source>
</reference>
<evidence type="ECO:0000256" key="1">
    <source>
        <dbReference type="SAM" id="MobiDB-lite"/>
    </source>
</evidence>
<dbReference type="Proteomes" id="UP000501690">
    <property type="component" value="Linkage Group LG2"/>
</dbReference>
<name>A0A4D6L5D1_VIGUN</name>